<dbReference type="AlphaFoldDB" id="A0AAV4IJ84"/>
<dbReference type="EMBL" id="BMAT01002623">
    <property type="protein sequence ID" value="GFS10469.1"/>
    <property type="molecule type" value="Genomic_DNA"/>
</dbReference>
<reference evidence="1 2" key="1">
    <citation type="journal article" date="2021" name="Elife">
        <title>Chloroplast acquisition without the gene transfer in kleptoplastic sea slugs, Plakobranchus ocellatus.</title>
        <authorList>
            <person name="Maeda T."/>
            <person name="Takahashi S."/>
            <person name="Yoshida T."/>
            <person name="Shimamura S."/>
            <person name="Takaki Y."/>
            <person name="Nagai Y."/>
            <person name="Toyoda A."/>
            <person name="Suzuki Y."/>
            <person name="Arimoto A."/>
            <person name="Ishii H."/>
            <person name="Satoh N."/>
            <person name="Nishiyama T."/>
            <person name="Hasebe M."/>
            <person name="Maruyama T."/>
            <person name="Minagawa J."/>
            <person name="Obokata J."/>
            <person name="Shigenobu S."/>
        </authorList>
    </citation>
    <scope>NUCLEOTIDE SEQUENCE [LARGE SCALE GENOMIC DNA]</scope>
</reference>
<evidence type="ECO:0000313" key="1">
    <source>
        <dbReference type="EMBL" id="GFS10469.1"/>
    </source>
</evidence>
<dbReference type="GO" id="GO:0004519">
    <property type="term" value="F:endonuclease activity"/>
    <property type="evidence" value="ECO:0007669"/>
    <property type="project" value="UniProtKB-KW"/>
</dbReference>
<keyword evidence="1" id="KW-0540">Nuclease</keyword>
<name>A0AAV4IJ84_9GAST</name>
<dbReference type="Proteomes" id="UP000762676">
    <property type="component" value="Unassembled WGS sequence"/>
</dbReference>
<keyword evidence="2" id="KW-1185">Reference proteome</keyword>
<keyword evidence="1" id="KW-0255">Endonuclease</keyword>
<protein>
    <submittedName>
        <fullName evidence="1">Endonuclease-reverse transcriptase</fullName>
    </submittedName>
</protein>
<keyword evidence="1" id="KW-0378">Hydrolase</keyword>
<evidence type="ECO:0000313" key="2">
    <source>
        <dbReference type="Proteomes" id="UP000762676"/>
    </source>
</evidence>
<proteinExistence type="predicted"/>
<sequence>MTETTSLNYHPSTQRKRLRIIARIPWTRKIANEDLLNQCQQESMKKIIVQSPRDIVLPQKTHHAIPREAVQWKTEGHRKPRHPKTSWRRTVETEAAAMGQSWGTLKTLAQDRVR</sequence>
<comment type="caution">
    <text evidence="1">The sequence shown here is derived from an EMBL/GenBank/DDBJ whole genome shotgun (WGS) entry which is preliminary data.</text>
</comment>
<accession>A0AAV4IJ84</accession>
<gene>
    <name evidence="1" type="ORF">ElyMa_001324100</name>
</gene>
<organism evidence="1 2">
    <name type="scientific">Elysia marginata</name>
    <dbReference type="NCBI Taxonomy" id="1093978"/>
    <lineage>
        <taxon>Eukaryota</taxon>
        <taxon>Metazoa</taxon>
        <taxon>Spiralia</taxon>
        <taxon>Lophotrochozoa</taxon>
        <taxon>Mollusca</taxon>
        <taxon>Gastropoda</taxon>
        <taxon>Heterobranchia</taxon>
        <taxon>Euthyneura</taxon>
        <taxon>Panpulmonata</taxon>
        <taxon>Sacoglossa</taxon>
        <taxon>Placobranchoidea</taxon>
        <taxon>Plakobranchidae</taxon>
        <taxon>Elysia</taxon>
    </lineage>
</organism>